<protein>
    <recommendedName>
        <fullName evidence="2">DUF5671 domain-containing protein</fullName>
    </recommendedName>
</protein>
<keyword evidence="1" id="KW-1133">Transmembrane helix</keyword>
<organism evidence="3 4">
    <name type="scientific">Candidatus Azambacteria bacterium GW2011_GWA1_44_9</name>
    <dbReference type="NCBI Taxonomy" id="1618610"/>
    <lineage>
        <taxon>Bacteria</taxon>
        <taxon>Candidatus Azamiibacteriota</taxon>
    </lineage>
</organism>
<keyword evidence="1" id="KW-0472">Membrane</keyword>
<gene>
    <name evidence="3" type="ORF">UW78_C0006G0095</name>
</gene>
<dbReference type="InterPro" id="IPR043728">
    <property type="entry name" value="DUF5671"/>
</dbReference>
<evidence type="ECO:0000313" key="4">
    <source>
        <dbReference type="Proteomes" id="UP000034595"/>
    </source>
</evidence>
<reference evidence="3 4" key="1">
    <citation type="journal article" date="2015" name="Nature">
        <title>rRNA introns, odd ribosomes, and small enigmatic genomes across a large radiation of phyla.</title>
        <authorList>
            <person name="Brown C.T."/>
            <person name="Hug L.A."/>
            <person name="Thomas B.C."/>
            <person name="Sharon I."/>
            <person name="Castelle C.J."/>
            <person name="Singh A."/>
            <person name="Wilkins M.J."/>
            <person name="Williams K.H."/>
            <person name="Banfield J.F."/>
        </authorList>
    </citation>
    <scope>NUCLEOTIDE SEQUENCE [LARGE SCALE GENOMIC DNA]</scope>
</reference>
<sequence>METLTTQPGKSARVAPKDFFLWVGAMGAFYTSIIAFINLVFQYINYLYPDPLRGYQIDPYQSGISAYMAMVIVAVPVFLVLMRVIRHTISIDSTRQEIWVRRWALVFTLFVSGATIAGTLIVLLSTFLNGEELTARFLLKIATVIIVAIIVFAHFLADMKGYWTHFPRRIFYVGVAVAVIVAGTVISGFFIVGTPRQARLARYDTQRVNDLQNIQWQVVNYWQQKKRLPEKLSDLSDPISGFMLPTDPQTKEAYEYKGSSSLSFQLCAVFNGQSRTTMDGSSNMISRPYPVAVIDVKGEKIDNWHHKKGHACFERTIDPERYPPIDKIPTK</sequence>
<evidence type="ECO:0000259" key="2">
    <source>
        <dbReference type="Pfam" id="PF18920"/>
    </source>
</evidence>
<feature type="transmembrane region" description="Helical" evidence="1">
    <location>
        <begin position="137"/>
        <end position="157"/>
    </location>
</feature>
<accession>A0A0G1KDV1</accession>
<keyword evidence="1" id="KW-0812">Transmembrane</keyword>
<feature type="transmembrane region" description="Helical" evidence="1">
    <location>
        <begin position="103"/>
        <end position="125"/>
    </location>
</feature>
<feature type="transmembrane region" description="Helical" evidence="1">
    <location>
        <begin position="64"/>
        <end position="82"/>
    </location>
</feature>
<feature type="domain" description="DUF5671" evidence="2">
    <location>
        <begin position="19"/>
        <end position="152"/>
    </location>
</feature>
<evidence type="ECO:0000313" key="3">
    <source>
        <dbReference type="EMBL" id="KKT81730.1"/>
    </source>
</evidence>
<feature type="transmembrane region" description="Helical" evidence="1">
    <location>
        <begin position="169"/>
        <end position="192"/>
    </location>
</feature>
<name>A0A0G1KDV1_9BACT</name>
<proteinExistence type="predicted"/>
<dbReference type="EMBL" id="LCJQ01000006">
    <property type="protein sequence ID" value="KKT81730.1"/>
    <property type="molecule type" value="Genomic_DNA"/>
</dbReference>
<comment type="caution">
    <text evidence="3">The sequence shown here is derived from an EMBL/GenBank/DDBJ whole genome shotgun (WGS) entry which is preliminary data.</text>
</comment>
<dbReference type="Proteomes" id="UP000034595">
    <property type="component" value="Unassembled WGS sequence"/>
</dbReference>
<evidence type="ECO:0000256" key="1">
    <source>
        <dbReference type="SAM" id="Phobius"/>
    </source>
</evidence>
<dbReference type="Pfam" id="PF18920">
    <property type="entry name" value="DUF5671"/>
    <property type="match status" value="1"/>
</dbReference>
<feature type="transmembrane region" description="Helical" evidence="1">
    <location>
        <begin position="20"/>
        <end position="44"/>
    </location>
</feature>
<dbReference type="AlphaFoldDB" id="A0A0G1KDV1"/>